<keyword evidence="9" id="KW-1185">Reference proteome</keyword>
<dbReference type="InterPro" id="IPR050364">
    <property type="entry name" value="Cytochrome_P450_fung"/>
</dbReference>
<evidence type="ECO:0000256" key="1">
    <source>
        <dbReference type="ARBA" id="ARBA00001971"/>
    </source>
</evidence>
<dbReference type="PANTHER" id="PTHR46300">
    <property type="entry name" value="P450, PUTATIVE (EUROFUNG)-RELATED-RELATED"/>
    <property type="match status" value="1"/>
</dbReference>
<keyword evidence="6" id="KW-0408">Iron</keyword>
<dbReference type="GO" id="GO:0016705">
    <property type="term" value="F:oxidoreductase activity, acting on paired donors, with incorporation or reduction of molecular oxygen"/>
    <property type="evidence" value="ECO:0007669"/>
    <property type="project" value="InterPro"/>
</dbReference>
<dbReference type="SUPFAM" id="SSF48264">
    <property type="entry name" value="Cytochrome P450"/>
    <property type="match status" value="1"/>
</dbReference>
<dbReference type="InterPro" id="IPR036396">
    <property type="entry name" value="Cyt_P450_sf"/>
</dbReference>
<evidence type="ECO:0000256" key="4">
    <source>
        <dbReference type="ARBA" id="ARBA00022723"/>
    </source>
</evidence>
<evidence type="ECO:0000256" key="5">
    <source>
        <dbReference type="ARBA" id="ARBA00023002"/>
    </source>
</evidence>
<evidence type="ECO:0000256" key="6">
    <source>
        <dbReference type="ARBA" id="ARBA00023004"/>
    </source>
</evidence>
<keyword evidence="4" id="KW-0479">Metal-binding</keyword>
<proteinExistence type="inferred from homology"/>
<evidence type="ECO:0000313" key="8">
    <source>
        <dbReference type="EMBL" id="KAK0436566.1"/>
    </source>
</evidence>
<reference evidence="8" key="1">
    <citation type="submission" date="2023-06" db="EMBL/GenBank/DDBJ databases">
        <authorList>
            <consortium name="Lawrence Berkeley National Laboratory"/>
            <person name="Ahrendt S."/>
            <person name="Sahu N."/>
            <person name="Indic B."/>
            <person name="Wong-Bajracharya J."/>
            <person name="Merenyi Z."/>
            <person name="Ke H.-M."/>
            <person name="Monk M."/>
            <person name="Kocsube S."/>
            <person name="Drula E."/>
            <person name="Lipzen A."/>
            <person name="Balint B."/>
            <person name="Henrissat B."/>
            <person name="Andreopoulos B."/>
            <person name="Martin F.M."/>
            <person name="Harder C.B."/>
            <person name="Rigling D."/>
            <person name="Ford K.L."/>
            <person name="Foster G.D."/>
            <person name="Pangilinan J."/>
            <person name="Papanicolaou A."/>
            <person name="Barry K."/>
            <person name="LaButti K."/>
            <person name="Viragh M."/>
            <person name="Koriabine M."/>
            <person name="Yan M."/>
            <person name="Riley R."/>
            <person name="Champramary S."/>
            <person name="Plett K.L."/>
            <person name="Tsai I.J."/>
            <person name="Slot J."/>
            <person name="Sipos G."/>
            <person name="Plett J."/>
            <person name="Nagy L.G."/>
            <person name="Grigoriev I.V."/>
        </authorList>
    </citation>
    <scope>NUCLEOTIDE SEQUENCE</scope>
    <source>
        <strain evidence="8">FPL87.14</strain>
    </source>
</reference>
<dbReference type="EMBL" id="JAUEPT010000054">
    <property type="protein sequence ID" value="KAK0436566.1"/>
    <property type="molecule type" value="Genomic_DNA"/>
</dbReference>
<evidence type="ECO:0000256" key="3">
    <source>
        <dbReference type="ARBA" id="ARBA00022617"/>
    </source>
</evidence>
<comment type="caution">
    <text evidence="8">The sequence shown here is derived from an EMBL/GenBank/DDBJ whole genome shotgun (WGS) entry which is preliminary data.</text>
</comment>
<dbReference type="InterPro" id="IPR001128">
    <property type="entry name" value="Cyt_P450"/>
</dbReference>
<sequence length="404" mass="45908">MSRSLALTEIPNEVQEENVLEILSRHGVLQSWTKGNGYSALLRDAFQVLVDLGNNGINSIFEFEKGQRPILSSSLSKEHWAPRCRCYHLGPFPPGPKGLSFIGNVLDVPSKKEWLTFARWGKKYGDIASVSFLGRCIVVINSAQTAIDILDKKGAIDSDRPIVAMGGELVGWNAYVLMRCGSRFRDSRRRAHQIFGTNAALKIFLPIVELEAHQFLKMRHIPDWFPGAEFKRTAKKSWSTLGEVVEQRYSYVKQRMAAGDARYSFTSCQFENGMSNDKDFDIKWSATTLYIAMLLHPDIQAKAQEQIDAIVGNDRLPRFDDREHLPYINALALEVNRWPCRRTVRNMLHDLAVYDKPFEWRPWNKEWGNSVRHAPATARSASRTDSTVLRYLTEVGASVVNTKC</sequence>
<accession>A0AA39J5M3</accession>
<evidence type="ECO:0000256" key="2">
    <source>
        <dbReference type="ARBA" id="ARBA00010617"/>
    </source>
</evidence>
<dbReference type="AlphaFoldDB" id="A0AA39J5M3"/>
<name>A0AA39J5M3_9AGAR</name>
<protein>
    <submittedName>
        <fullName evidence="8">Cytochrome P450</fullName>
    </submittedName>
</protein>
<dbReference type="Proteomes" id="UP001175226">
    <property type="component" value="Unassembled WGS sequence"/>
</dbReference>
<dbReference type="GO" id="GO:0020037">
    <property type="term" value="F:heme binding"/>
    <property type="evidence" value="ECO:0007669"/>
    <property type="project" value="InterPro"/>
</dbReference>
<dbReference type="Gene3D" id="1.10.630.10">
    <property type="entry name" value="Cytochrome P450"/>
    <property type="match status" value="2"/>
</dbReference>
<keyword evidence="5" id="KW-0560">Oxidoreductase</keyword>
<keyword evidence="3" id="KW-0349">Heme</keyword>
<evidence type="ECO:0000313" key="9">
    <source>
        <dbReference type="Proteomes" id="UP001175226"/>
    </source>
</evidence>
<comment type="cofactor">
    <cofactor evidence="1">
        <name>heme</name>
        <dbReference type="ChEBI" id="CHEBI:30413"/>
    </cofactor>
</comment>
<dbReference type="Pfam" id="PF00067">
    <property type="entry name" value="p450"/>
    <property type="match status" value="2"/>
</dbReference>
<dbReference type="GO" id="GO:0004497">
    <property type="term" value="F:monooxygenase activity"/>
    <property type="evidence" value="ECO:0007669"/>
    <property type="project" value="UniProtKB-KW"/>
</dbReference>
<organism evidence="8 9">
    <name type="scientific">Armillaria borealis</name>
    <dbReference type="NCBI Taxonomy" id="47425"/>
    <lineage>
        <taxon>Eukaryota</taxon>
        <taxon>Fungi</taxon>
        <taxon>Dikarya</taxon>
        <taxon>Basidiomycota</taxon>
        <taxon>Agaricomycotina</taxon>
        <taxon>Agaricomycetes</taxon>
        <taxon>Agaricomycetidae</taxon>
        <taxon>Agaricales</taxon>
        <taxon>Marasmiineae</taxon>
        <taxon>Physalacriaceae</taxon>
        <taxon>Armillaria</taxon>
    </lineage>
</organism>
<dbReference type="PANTHER" id="PTHR46300:SF7">
    <property type="entry name" value="P450, PUTATIVE (EUROFUNG)-RELATED"/>
    <property type="match status" value="1"/>
</dbReference>
<evidence type="ECO:0000256" key="7">
    <source>
        <dbReference type="ARBA" id="ARBA00023033"/>
    </source>
</evidence>
<gene>
    <name evidence="8" type="ORF">EV421DRAFT_1739516</name>
</gene>
<keyword evidence="7" id="KW-0503">Monooxygenase</keyword>
<comment type="similarity">
    <text evidence="2">Belongs to the cytochrome P450 family.</text>
</comment>
<dbReference type="GO" id="GO:0005506">
    <property type="term" value="F:iron ion binding"/>
    <property type="evidence" value="ECO:0007669"/>
    <property type="project" value="InterPro"/>
</dbReference>